<protein>
    <submittedName>
        <fullName evidence="2">Uncharacterized protein</fullName>
    </submittedName>
</protein>
<evidence type="ECO:0000256" key="1">
    <source>
        <dbReference type="SAM" id="MobiDB-lite"/>
    </source>
</evidence>
<reference evidence="2 3" key="1">
    <citation type="submission" date="2016-11" db="EMBL/GenBank/DDBJ databases">
        <title>The macronuclear genome of Stentor coeruleus: a giant cell with tiny introns.</title>
        <authorList>
            <person name="Slabodnick M."/>
            <person name="Ruby J.G."/>
            <person name="Reiff S.B."/>
            <person name="Swart E.C."/>
            <person name="Gosai S."/>
            <person name="Prabakaran S."/>
            <person name="Witkowska E."/>
            <person name="Larue G.E."/>
            <person name="Fisher S."/>
            <person name="Freeman R.M."/>
            <person name="Gunawardena J."/>
            <person name="Chu W."/>
            <person name="Stover N.A."/>
            <person name="Gregory B.D."/>
            <person name="Nowacki M."/>
            <person name="Derisi J."/>
            <person name="Roy S.W."/>
            <person name="Marshall W.F."/>
            <person name="Sood P."/>
        </authorList>
    </citation>
    <scope>NUCLEOTIDE SEQUENCE [LARGE SCALE GENOMIC DNA]</scope>
    <source>
        <strain evidence="2">WM001</strain>
    </source>
</reference>
<dbReference type="EMBL" id="MPUH01000024">
    <property type="protein sequence ID" value="OMJ94586.1"/>
    <property type="molecule type" value="Genomic_DNA"/>
</dbReference>
<accession>A0A1R2D009</accession>
<organism evidence="2 3">
    <name type="scientific">Stentor coeruleus</name>
    <dbReference type="NCBI Taxonomy" id="5963"/>
    <lineage>
        <taxon>Eukaryota</taxon>
        <taxon>Sar</taxon>
        <taxon>Alveolata</taxon>
        <taxon>Ciliophora</taxon>
        <taxon>Postciliodesmatophora</taxon>
        <taxon>Heterotrichea</taxon>
        <taxon>Heterotrichida</taxon>
        <taxon>Stentoridae</taxon>
        <taxon>Stentor</taxon>
    </lineage>
</organism>
<proteinExistence type="predicted"/>
<evidence type="ECO:0000313" key="2">
    <source>
        <dbReference type="EMBL" id="OMJ94586.1"/>
    </source>
</evidence>
<dbReference type="AlphaFoldDB" id="A0A1R2D009"/>
<evidence type="ECO:0000313" key="3">
    <source>
        <dbReference type="Proteomes" id="UP000187209"/>
    </source>
</evidence>
<gene>
    <name evidence="2" type="ORF">SteCoe_2234</name>
</gene>
<keyword evidence="3" id="KW-1185">Reference proteome</keyword>
<feature type="compositionally biased region" description="Basic and acidic residues" evidence="1">
    <location>
        <begin position="20"/>
        <end position="32"/>
    </location>
</feature>
<comment type="caution">
    <text evidence="2">The sequence shown here is derived from an EMBL/GenBank/DDBJ whole genome shotgun (WGS) entry which is preliminary data.</text>
</comment>
<name>A0A1R2D009_9CILI</name>
<feature type="region of interest" description="Disordered" evidence="1">
    <location>
        <begin position="20"/>
        <end position="43"/>
    </location>
</feature>
<sequence length="79" mass="9001">MNILWILKQKGYPVEEIYERMGSKENNDSKEVSEEESSEDISFSIDSVVKTPKVDGIPVLKISQVKPNSFSDESLEESY</sequence>
<dbReference type="Proteomes" id="UP000187209">
    <property type="component" value="Unassembled WGS sequence"/>
</dbReference>